<accession>A0A067BTF7</accession>
<dbReference type="Proteomes" id="UP000030745">
    <property type="component" value="Unassembled WGS sequence"/>
</dbReference>
<sequence length="88" mass="9259">MLWPREQFRVAYKQVVSDALDSNAASVLLLVALDADSIAASAILTSVLQADMIAYSLVPVAGNAQLAAMAFAADIRSVFLINCGAMID</sequence>
<evidence type="ECO:0000256" key="5">
    <source>
        <dbReference type="ARBA" id="ARBA00023306"/>
    </source>
</evidence>
<evidence type="ECO:0000256" key="2">
    <source>
        <dbReference type="ARBA" id="ARBA00010727"/>
    </source>
</evidence>
<dbReference type="PANTHER" id="PTHR10507:SF0">
    <property type="entry name" value="CELL DIVISION CONTROL PROTEIN 45 HOMOLOG"/>
    <property type="match status" value="1"/>
</dbReference>
<gene>
    <name evidence="6" type="ORF">SPRG_17010</name>
</gene>
<dbReference type="EMBL" id="KK583626">
    <property type="protein sequence ID" value="KDO17566.1"/>
    <property type="molecule type" value="Genomic_DNA"/>
</dbReference>
<protein>
    <submittedName>
        <fullName evidence="6">Uncharacterized protein</fullName>
    </submittedName>
</protein>
<dbReference type="GO" id="GO:1902977">
    <property type="term" value="P:mitotic DNA replication preinitiation complex assembly"/>
    <property type="evidence" value="ECO:0007669"/>
    <property type="project" value="TreeGrafter"/>
</dbReference>
<keyword evidence="7" id="KW-1185">Reference proteome</keyword>
<comment type="similarity">
    <text evidence="2">Belongs to the CDC45 family.</text>
</comment>
<dbReference type="PANTHER" id="PTHR10507">
    <property type="entry name" value="CDC45-RELATED PROTEIN"/>
    <property type="match status" value="1"/>
</dbReference>
<dbReference type="GO" id="GO:0000727">
    <property type="term" value="P:double-strand break repair via break-induced replication"/>
    <property type="evidence" value="ECO:0007669"/>
    <property type="project" value="TreeGrafter"/>
</dbReference>
<evidence type="ECO:0000256" key="4">
    <source>
        <dbReference type="ARBA" id="ARBA00023242"/>
    </source>
</evidence>
<keyword evidence="5" id="KW-0131">Cell cycle</keyword>
<evidence type="ECO:0000313" key="6">
    <source>
        <dbReference type="EMBL" id="KDO17566.1"/>
    </source>
</evidence>
<dbReference type="GO" id="GO:0006270">
    <property type="term" value="P:DNA replication initiation"/>
    <property type="evidence" value="ECO:0007669"/>
    <property type="project" value="InterPro"/>
</dbReference>
<dbReference type="GO" id="GO:0003697">
    <property type="term" value="F:single-stranded DNA binding"/>
    <property type="evidence" value="ECO:0007669"/>
    <property type="project" value="TreeGrafter"/>
</dbReference>
<reference evidence="6 7" key="1">
    <citation type="journal article" date="2013" name="PLoS Genet.">
        <title>Distinctive expansion of potential virulence genes in the genome of the oomycete fish pathogen Saprolegnia parasitica.</title>
        <authorList>
            <person name="Jiang R.H."/>
            <person name="de Bruijn I."/>
            <person name="Haas B.J."/>
            <person name="Belmonte R."/>
            <person name="Lobach L."/>
            <person name="Christie J."/>
            <person name="van den Ackerveken G."/>
            <person name="Bottin A."/>
            <person name="Bulone V."/>
            <person name="Diaz-Moreno S.M."/>
            <person name="Dumas B."/>
            <person name="Fan L."/>
            <person name="Gaulin E."/>
            <person name="Govers F."/>
            <person name="Grenville-Briggs L.J."/>
            <person name="Horner N.R."/>
            <person name="Levin J.Z."/>
            <person name="Mammella M."/>
            <person name="Meijer H.J."/>
            <person name="Morris P."/>
            <person name="Nusbaum C."/>
            <person name="Oome S."/>
            <person name="Phillips A.J."/>
            <person name="van Rooyen D."/>
            <person name="Rzeszutek E."/>
            <person name="Saraiva M."/>
            <person name="Secombes C.J."/>
            <person name="Seidl M.F."/>
            <person name="Snel B."/>
            <person name="Stassen J.H."/>
            <person name="Sykes S."/>
            <person name="Tripathy S."/>
            <person name="van den Berg H."/>
            <person name="Vega-Arreguin J.C."/>
            <person name="Wawra S."/>
            <person name="Young S.K."/>
            <person name="Zeng Q."/>
            <person name="Dieguez-Uribeondo J."/>
            <person name="Russ C."/>
            <person name="Tyler B.M."/>
            <person name="van West P."/>
        </authorList>
    </citation>
    <scope>NUCLEOTIDE SEQUENCE [LARGE SCALE GENOMIC DNA]</scope>
    <source>
        <strain evidence="6 7">CBS 223.65</strain>
    </source>
</reference>
<keyword evidence="3" id="KW-0235">DNA replication</keyword>
<dbReference type="KEGG" id="spar:SPRG_17010"/>
<evidence type="ECO:0000313" key="7">
    <source>
        <dbReference type="Proteomes" id="UP000030745"/>
    </source>
</evidence>
<dbReference type="GO" id="GO:0003682">
    <property type="term" value="F:chromatin binding"/>
    <property type="evidence" value="ECO:0007669"/>
    <property type="project" value="TreeGrafter"/>
</dbReference>
<dbReference type="VEuPathDB" id="FungiDB:SPRG_17010"/>
<feature type="non-terminal residue" evidence="6">
    <location>
        <position position="88"/>
    </location>
</feature>
<organism evidence="6 7">
    <name type="scientific">Saprolegnia parasitica (strain CBS 223.65)</name>
    <dbReference type="NCBI Taxonomy" id="695850"/>
    <lineage>
        <taxon>Eukaryota</taxon>
        <taxon>Sar</taxon>
        <taxon>Stramenopiles</taxon>
        <taxon>Oomycota</taxon>
        <taxon>Saprolegniomycetes</taxon>
        <taxon>Saprolegniales</taxon>
        <taxon>Saprolegniaceae</taxon>
        <taxon>Saprolegnia</taxon>
    </lineage>
</organism>
<comment type="subcellular location">
    <subcellularLocation>
        <location evidence="1">Nucleus</location>
    </subcellularLocation>
</comment>
<dbReference type="InterPro" id="IPR003874">
    <property type="entry name" value="CDC45"/>
</dbReference>
<evidence type="ECO:0000256" key="1">
    <source>
        <dbReference type="ARBA" id="ARBA00004123"/>
    </source>
</evidence>
<dbReference type="GO" id="GO:0003688">
    <property type="term" value="F:DNA replication origin binding"/>
    <property type="evidence" value="ECO:0007669"/>
    <property type="project" value="TreeGrafter"/>
</dbReference>
<name>A0A067BTF7_SAPPC</name>
<dbReference type="GeneID" id="24138580"/>
<dbReference type="STRING" id="695850.A0A067BTF7"/>
<evidence type="ECO:0000256" key="3">
    <source>
        <dbReference type="ARBA" id="ARBA00022705"/>
    </source>
</evidence>
<dbReference type="OrthoDB" id="10258882at2759"/>
<dbReference type="GO" id="GO:0031261">
    <property type="term" value="C:DNA replication preinitiation complex"/>
    <property type="evidence" value="ECO:0007669"/>
    <property type="project" value="TreeGrafter"/>
</dbReference>
<dbReference type="AlphaFoldDB" id="A0A067BTF7"/>
<keyword evidence="4" id="KW-0539">Nucleus</keyword>
<dbReference type="Pfam" id="PF02724">
    <property type="entry name" value="CDC45"/>
    <property type="match status" value="1"/>
</dbReference>
<proteinExistence type="inferred from homology"/>
<dbReference type="RefSeq" id="XP_012211723.1">
    <property type="nucleotide sequence ID" value="XM_012356333.1"/>
</dbReference>